<keyword evidence="2" id="KW-0378">Hydrolase</keyword>
<organism evidence="3 4">
    <name type="scientific">Nesterenkonia sandarakina</name>
    <dbReference type="NCBI Taxonomy" id="272918"/>
    <lineage>
        <taxon>Bacteria</taxon>
        <taxon>Bacillati</taxon>
        <taxon>Actinomycetota</taxon>
        <taxon>Actinomycetes</taxon>
        <taxon>Micrococcales</taxon>
        <taxon>Micrococcaceae</taxon>
        <taxon>Nesterenkonia</taxon>
    </lineage>
</organism>
<dbReference type="PANTHER" id="PTHR31223:SF70">
    <property type="entry name" value="LOG FAMILY PROTEIN YJL055W"/>
    <property type="match status" value="1"/>
</dbReference>
<comment type="similarity">
    <text evidence="1 2">Belongs to the LOG family.</text>
</comment>
<dbReference type="InterPro" id="IPR005269">
    <property type="entry name" value="LOG"/>
</dbReference>
<dbReference type="Proteomes" id="UP000238217">
    <property type="component" value="Unassembled WGS sequence"/>
</dbReference>
<dbReference type="SUPFAM" id="SSF102405">
    <property type="entry name" value="MCP/YpsA-like"/>
    <property type="match status" value="1"/>
</dbReference>
<dbReference type="GO" id="GO:0005829">
    <property type="term" value="C:cytosol"/>
    <property type="evidence" value="ECO:0007669"/>
    <property type="project" value="TreeGrafter"/>
</dbReference>
<keyword evidence="2" id="KW-0203">Cytokinin biosynthesis</keyword>
<dbReference type="AlphaFoldDB" id="A0A2T0YKG1"/>
<evidence type="ECO:0000256" key="1">
    <source>
        <dbReference type="ARBA" id="ARBA00006763"/>
    </source>
</evidence>
<proteinExistence type="inferred from homology"/>
<dbReference type="EC" id="3.2.2.n1" evidence="2"/>
<dbReference type="Gene3D" id="3.40.50.450">
    <property type="match status" value="1"/>
</dbReference>
<dbReference type="PANTHER" id="PTHR31223">
    <property type="entry name" value="LOG FAMILY PROTEIN YJL055W"/>
    <property type="match status" value="1"/>
</dbReference>
<sequence length="201" mass="21658">MTPISLDAPAAAPEPRFHALTVFTGSASGADLDYTEEVRRLGSALAGAQISVVYGGGKVGLMGQIADAALEAGGEVHGVIPEVLMGREVGHHGLTSLEIVPDMHTRKSRMADLGNGFIALSGGMGTLEEFFEVWTWQYLGLHSKPVGLYNVKGFWEPLLDMVDHMVDEGFMSAWRREALVISADPQDLISKLRSWTPPLGR</sequence>
<keyword evidence="4" id="KW-1185">Reference proteome</keyword>
<evidence type="ECO:0000313" key="3">
    <source>
        <dbReference type="EMBL" id="PRZ15697.1"/>
    </source>
</evidence>
<dbReference type="EMBL" id="PVTY01000008">
    <property type="protein sequence ID" value="PRZ15697.1"/>
    <property type="molecule type" value="Genomic_DNA"/>
</dbReference>
<gene>
    <name evidence="3" type="ORF">BCL67_108160</name>
</gene>
<accession>A0A2T0YKG1</accession>
<comment type="catalytic activity">
    <reaction evidence="2">
        <text>9-ribosyl-trans-zeatin 5'-phosphate + H2O = trans-zeatin + D-ribose 5-phosphate</text>
        <dbReference type="Rhea" id="RHEA:48564"/>
        <dbReference type="ChEBI" id="CHEBI:15377"/>
        <dbReference type="ChEBI" id="CHEBI:16522"/>
        <dbReference type="ChEBI" id="CHEBI:78346"/>
        <dbReference type="ChEBI" id="CHEBI:87947"/>
        <dbReference type="EC" id="3.2.2.n1"/>
    </reaction>
</comment>
<dbReference type="NCBIfam" id="TIGR00730">
    <property type="entry name" value="Rossman fold protein, TIGR00730 family"/>
    <property type="match status" value="1"/>
</dbReference>
<name>A0A2T0YKG1_9MICC</name>
<dbReference type="GO" id="GO:0009691">
    <property type="term" value="P:cytokinin biosynthetic process"/>
    <property type="evidence" value="ECO:0007669"/>
    <property type="project" value="UniProtKB-UniRule"/>
</dbReference>
<comment type="caution">
    <text evidence="3">The sequence shown here is derived from an EMBL/GenBank/DDBJ whole genome shotgun (WGS) entry which is preliminary data.</text>
</comment>
<reference evidence="3 4" key="1">
    <citation type="submission" date="2018-03" db="EMBL/GenBank/DDBJ databases">
        <title>Comparative analysis of microorganisms from saline springs in Andes Mountain Range, Colombia.</title>
        <authorList>
            <person name="Rubin E."/>
        </authorList>
    </citation>
    <scope>NUCLEOTIDE SEQUENCE [LARGE SCALE GENOMIC DNA]</scope>
    <source>
        <strain evidence="3 4">CG 35</strain>
    </source>
</reference>
<dbReference type="GO" id="GO:0102682">
    <property type="term" value="F:cytokinin riboside 5'-monophosphate phosphoribohydrolase activity"/>
    <property type="evidence" value="ECO:0007669"/>
    <property type="project" value="RHEA"/>
</dbReference>
<dbReference type="Pfam" id="PF03641">
    <property type="entry name" value="Lysine_decarbox"/>
    <property type="match status" value="1"/>
</dbReference>
<evidence type="ECO:0000313" key="4">
    <source>
        <dbReference type="Proteomes" id="UP000238217"/>
    </source>
</evidence>
<dbReference type="RefSeq" id="WP_258174901.1">
    <property type="nucleotide sequence ID" value="NZ_PVTY01000008.1"/>
</dbReference>
<comment type="catalytic activity">
    <reaction evidence="2">
        <text>N(6)-(dimethylallyl)adenosine 5'-phosphate + H2O = N(6)-dimethylallyladenine + D-ribose 5-phosphate</text>
        <dbReference type="Rhea" id="RHEA:48560"/>
        <dbReference type="ChEBI" id="CHEBI:15377"/>
        <dbReference type="ChEBI" id="CHEBI:17660"/>
        <dbReference type="ChEBI" id="CHEBI:57526"/>
        <dbReference type="ChEBI" id="CHEBI:78346"/>
        <dbReference type="EC" id="3.2.2.n1"/>
    </reaction>
</comment>
<dbReference type="InterPro" id="IPR031100">
    <property type="entry name" value="LOG_fam"/>
</dbReference>
<evidence type="ECO:0000256" key="2">
    <source>
        <dbReference type="RuleBase" id="RU363015"/>
    </source>
</evidence>
<protein>
    <recommendedName>
        <fullName evidence="2">Cytokinin riboside 5'-monophosphate phosphoribohydrolase</fullName>
        <ecNumber evidence="2">3.2.2.n1</ecNumber>
    </recommendedName>
</protein>